<gene>
    <name evidence="2" type="ORF">TVAG_202750</name>
</gene>
<feature type="transmembrane region" description="Helical" evidence="1">
    <location>
        <begin position="6"/>
        <end position="28"/>
    </location>
</feature>
<reference evidence="2" key="2">
    <citation type="journal article" date="2007" name="Science">
        <title>Draft genome sequence of the sexually transmitted pathogen Trichomonas vaginalis.</title>
        <authorList>
            <person name="Carlton J.M."/>
            <person name="Hirt R.P."/>
            <person name="Silva J.C."/>
            <person name="Delcher A.L."/>
            <person name="Schatz M."/>
            <person name="Zhao Q."/>
            <person name="Wortman J.R."/>
            <person name="Bidwell S.L."/>
            <person name="Alsmark U.C.M."/>
            <person name="Besteiro S."/>
            <person name="Sicheritz-Ponten T."/>
            <person name="Noel C.J."/>
            <person name="Dacks J.B."/>
            <person name="Foster P.G."/>
            <person name="Simillion C."/>
            <person name="Van de Peer Y."/>
            <person name="Miranda-Saavedra D."/>
            <person name="Barton G.J."/>
            <person name="Westrop G.D."/>
            <person name="Mueller S."/>
            <person name="Dessi D."/>
            <person name="Fiori P.L."/>
            <person name="Ren Q."/>
            <person name="Paulsen I."/>
            <person name="Zhang H."/>
            <person name="Bastida-Corcuera F.D."/>
            <person name="Simoes-Barbosa A."/>
            <person name="Brown M.T."/>
            <person name="Hayes R.D."/>
            <person name="Mukherjee M."/>
            <person name="Okumura C.Y."/>
            <person name="Schneider R."/>
            <person name="Smith A.J."/>
            <person name="Vanacova S."/>
            <person name="Villalvazo M."/>
            <person name="Haas B.J."/>
            <person name="Pertea M."/>
            <person name="Feldblyum T.V."/>
            <person name="Utterback T.R."/>
            <person name="Shu C.L."/>
            <person name="Osoegawa K."/>
            <person name="de Jong P.J."/>
            <person name="Hrdy I."/>
            <person name="Horvathova L."/>
            <person name="Zubacova Z."/>
            <person name="Dolezal P."/>
            <person name="Malik S.B."/>
            <person name="Logsdon J.M. Jr."/>
            <person name="Henze K."/>
            <person name="Gupta A."/>
            <person name="Wang C.C."/>
            <person name="Dunne R.L."/>
            <person name="Upcroft J.A."/>
            <person name="Upcroft P."/>
            <person name="White O."/>
            <person name="Salzberg S.L."/>
            <person name="Tang P."/>
            <person name="Chiu C.-H."/>
            <person name="Lee Y.-S."/>
            <person name="Embley T.M."/>
            <person name="Coombs G.H."/>
            <person name="Mottram J.C."/>
            <person name="Tachezy J."/>
            <person name="Fraser-Liggett C.M."/>
            <person name="Johnson P.J."/>
        </authorList>
    </citation>
    <scope>NUCLEOTIDE SEQUENCE [LARGE SCALE GENOMIC DNA]</scope>
    <source>
        <strain evidence="2">G3</strain>
    </source>
</reference>
<dbReference type="VEuPathDB" id="TrichDB:TVAG_202750"/>
<dbReference type="AlphaFoldDB" id="A2ENE7"/>
<dbReference type="RefSeq" id="XP_001318040.1">
    <property type="nucleotide sequence ID" value="XM_001318005.1"/>
</dbReference>
<protein>
    <submittedName>
        <fullName evidence="2">Uncharacterized protein</fullName>
    </submittedName>
</protein>
<keyword evidence="1" id="KW-0472">Membrane</keyword>
<dbReference type="KEGG" id="tva:4763688"/>
<dbReference type="Proteomes" id="UP000001542">
    <property type="component" value="Unassembled WGS sequence"/>
</dbReference>
<keyword evidence="3" id="KW-1185">Reference proteome</keyword>
<keyword evidence="1" id="KW-0812">Transmembrane</keyword>
<sequence>MDNWGAVLVSFGVLIGIGLLCVCIVLTCEHCERSSYEPSRRRYSSSSSGISVETAAQILAVQHYQKQQAKDIIMMTKELIDLQDTLNSKELQAVLNVLFVLIQHLEELQRTVDGLRLLDAVRNFLVEIHQEVKKALSVRRRISVAIIERNGNQIRGILAQIEA</sequence>
<organism evidence="2 3">
    <name type="scientific">Trichomonas vaginalis (strain ATCC PRA-98 / G3)</name>
    <dbReference type="NCBI Taxonomy" id="412133"/>
    <lineage>
        <taxon>Eukaryota</taxon>
        <taxon>Metamonada</taxon>
        <taxon>Parabasalia</taxon>
        <taxon>Trichomonadida</taxon>
        <taxon>Trichomonadidae</taxon>
        <taxon>Trichomonas</taxon>
    </lineage>
</organism>
<dbReference type="InParanoid" id="A2ENE7"/>
<accession>A2ENE7</accession>
<reference evidence="2" key="1">
    <citation type="submission" date="2006-10" db="EMBL/GenBank/DDBJ databases">
        <authorList>
            <person name="Amadeo P."/>
            <person name="Zhao Q."/>
            <person name="Wortman J."/>
            <person name="Fraser-Liggett C."/>
            <person name="Carlton J."/>
        </authorList>
    </citation>
    <scope>NUCLEOTIDE SEQUENCE</scope>
    <source>
        <strain evidence="2">G3</strain>
    </source>
</reference>
<keyword evidence="1" id="KW-1133">Transmembrane helix</keyword>
<name>A2ENE7_TRIV3</name>
<dbReference type="EMBL" id="DS113439">
    <property type="protein sequence ID" value="EAY05817.1"/>
    <property type="molecule type" value="Genomic_DNA"/>
</dbReference>
<evidence type="ECO:0000313" key="3">
    <source>
        <dbReference type="Proteomes" id="UP000001542"/>
    </source>
</evidence>
<evidence type="ECO:0000256" key="1">
    <source>
        <dbReference type="SAM" id="Phobius"/>
    </source>
</evidence>
<proteinExistence type="predicted"/>
<dbReference type="VEuPathDB" id="TrichDB:TVAGG3_0490920"/>
<evidence type="ECO:0000313" key="2">
    <source>
        <dbReference type="EMBL" id="EAY05817.1"/>
    </source>
</evidence>